<dbReference type="STRING" id="1121307.CLCY_3c00460"/>
<dbReference type="InterPro" id="IPR012340">
    <property type="entry name" value="NA-bd_OB-fold"/>
</dbReference>
<comment type="caution">
    <text evidence="2">Lacks conserved residue(s) required for the propagation of feature annotation.</text>
</comment>
<protein>
    <recommendedName>
        <fullName evidence="2 3">Single-stranded DNA-binding protein</fullName>
        <shortName evidence="2">SSB</shortName>
    </recommendedName>
</protein>
<evidence type="ECO:0000256" key="4">
    <source>
        <dbReference type="SAM" id="MobiDB-lite"/>
    </source>
</evidence>
<evidence type="ECO:0000313" key="6">
    <source>
        <dbReference type="Proteomes" id="UP000036756"/>
    </source>
</evidence>
<dbReference type="EMBL" id="LFVU01000026">
    <property type="protein sequence ID" value="KMT21779.1"/>
    <property type="molecule type" value="Genomic_DNA"/>
</dbReference>
<dbReference type="OrthoDB" id="9809878at2"/>
<evidence type="ECO:0000313" key="5">
    <source>
        <dbReference type="EMBL" id="KMT21779.1"/>
    </source>
</evidence>
<dbReference type="PANTHER" id="PTHR10302">
    <property type="entry name" value="SINGLE-STRANDED DNA-BINDING PROTEIN"/>
    <property type="match status" value="1"/>
</dbReference>
<dbReference type="InterPro" id="IPR011344">
    <property type="entry name" value="ssDNA-bd"/>
</dbReference>
<dbReference type="GO" id="GO:0003697">
    <property type="term" value="F:single-stranded DNA binding"/>
    <property type="evidence" value="ECO:0007669"/>
    <property type="project" value="UniProtKB-UniRule"/>
</dbReference>
<dbReference type="Proteomes" id="UP000036756">
    <property type="component" value="Unassembled WGS sequence"/>
</dbReference>
<dbReference type="RefSeq" id="WP_048570440.1">
    <property type="nucleotide sequence ID" value="NZ_LFVU01000026.1"/>
</dbReference>
<evidence type="ECO:0000256" key="3">
    <source>
        <dbReference type="PIRNR" id="PIRNR002070"/>
    </source>
</evidence>
<dbReference type="CDD" id="cd04496">
    <property type="entry name" value="SSB_OBF"/>
    <property type="match status" value="1"/>
</dbReference>
<evidence type="ECO:0000256" key="2">
    <source>
        <dbReference type="HAMAP-Rule" id="MF_00984"/>
    </source>
</evidence>
<dbReference type="Pfam" id="PF00436">
    <property type="entry name" value="SSB"/>
    <property type="match status" value="1"/>
</dbReference>
<dbReference type="HAMAP" id="MF_00984">
    <property type="entry name" value="SSB"/>
    <property type="match status" value="1"/>
</dbReference>
<dbReference type="PROSITE" id="PS50935">
    <property type="entry name" value="SSB"/>
    <property type="match status" value="1"/>
</dbReference>
<sequence>MNKVFLIGRLTRDPELRFTPGAGNAVATFSLAVDRNYVSQNGQREADFINIVCWRKLAENVANNLSKGRLCAVSGSIQTRKYQAQDGSNRYVTEIVAEEVKFLDWGNKEGGSPQAHRGDSFNREATPQGGSGLFEPDNSDGFFPTDDTEIPF</sequence>
<dbReference type="AlphaFoldDB" id="A0A0J8DBU2"/>
<keyword evidence="6" id="KW-1185">Reference proteome</keyword>
<reference evidence="5 6" key="1">
    <citation type="submission" date="2015-06" db="EMBL/GenBank/DDBJ databases">
        <title>Draft genome sequence of the purine-degrading Clostridium cylindrosporum HC-1 (DSM 605).</title>
        <authorList>
            <person name="Poehlein A."/>
            <person name="Schiel-Bengelsdorf B."/>
            <person name="Bengelsdorf F."/>
            <person name="Daniel R."/>
            <person name="Duerre P."/>
        </authorList>
    </citation>
    <scope>NUCLEOTIDE SEQUENCE [LARGE SCALE GENOMIC DNA]</scope>
    <source>
        <strain evidence="5 6">DSM 605</strain>
    </source>
</reference>
<name>A0A0J8DBU2_CLOCY</name>
<dbReference type="GO" id="GO:0009295">
    <property type="term" value="C:nucleoid"/>
    <property type="evidence" value="ECO:0007669"/>
    <property type="project" value="TreeGrafter"/>
</dbReference>
<feature type="region of interest" description="Disordered" evidence="4">
    <location>
        <begin position="107"/>
        <end position="152"/>
    </location>
</feature>
<dbReference type="Gene3D" id="2.40.50.140">
    <property type="entry name" value="Nucleic acid-binding proteins"/>
    <property type="match status" value="1"/>
</dbReference>
<dbReference type="InterPro" id="IPR000424">
    <property type="entry name" value="Primosome_PriB/ssb"/>
</dbReference>
<organism evidence="5 6">
    <name type="scientific">Clostridium cylindrosporum DSM 605</name>
    <dbReference type="NCBI Taxonomy" id="1121307"/>
    <lineage>
        <taxon>Bacteria</taxon>
        <taxon>Bacillati</taxon>
        <taxon>Bacillota</taxon>
        <taxon>Clostridia</taxon>
        <taxon>Eubacteriales</taxon>
        <taxon>Clostridiaceae</taxon>
        <taxon>Clostridium</taxon>
    </lineage>
</organism>
<gene>
    <name evidence="5" type="primary">ssb3</name>
    <name evidence="5" type="ORF">CLCY_3c00460</name>
</gene>
<dbReference type="PIRSF" id="PIRSF002070">
    <property type="entry name" value="SSB"/>
    <property type="match status" value="1"/>
</dbReference>
<dbReference type="NCBIfam" id="TIGR00621">
    <property type="entry name" value="ssb"/>
    <property type="match status" value="1"/>
</dbReference>
<dbReference type="PANTHER" id="PTHR10302:SF27">
    <property type="entry name" value="SINGLE-STRANDED DNA-BINDING PROTEIN"/>
    <property type="match status" value="1"/>
</dbReference>
<evidence type="ECO:0000256" key="1">
    <source>
        <dbReference type="ARBA" id="ARBA00023125"/>
    </source>
</evidence>
<accession>A0A0J8DBU2</accession>
<comment type="caution">
    <text evidence="5">The sequence shown here is derived from an EMBL/GenBank/DDBJ whole genome shotgun (WGS) entry which is preliminary data.</text>
</comment>
<dbReference type="PATRIC" id="fig|1121307.3.peg.1400"/>
<comment type="subunit">
    <text evidence="2">Homotetramer.</text>
</comment>
<dbReference type="GO" id="GO:0006260">
    <property type="term" value="P:DNA replication"/>
    <property type="evidence" value="ECO:0007669"/>
    <property type="project" value="InterPro"/>
</dbReference>
<dbReference type="SUPFAM" id="SSF50249">
    <property type="entry name" value="Nucleic acid-binding proteins"/>
    <property type="match status" value="1"/>
</dbReference>
<keyword evidence="1 2" id="KW-0238">DNA-binding</keyword>
<proteinExistence type="inferred from homology"/>